<comment type="caution">
    <text evidence="14">The sequence shown here is derived from an EMBL/GenBank/DDBJ whole genome shotgun (WGS) entry which is preliminary data.</text>
</comment>
<keyword evidence="5" id="KW-0645">Protease</keyword>
<dbReference type="InterPro" id="IPR052348">
    <property type="entry name" value="Metallopeptidase_M50B"/>
</dbReference>
<feature type="transmembrane region" description="Helical" evidence="13">
    <location>
        <begin position="12"/>
        <end position="32"/>
    </location>
</feature>
<evidence type="ECO:0000256" key="8">
    <source>
        <dbReference type="ARBA" id="ARBA00022801"/>
    </source>
</evidence>
<comment type="subcellular location">
    <subcellularLocation>
        <location evidence="2">Cell membrane</location>
        <topology evidence="2">Multi-pass membrane protein</topology>
    </subcellularLocation>
</comment>
<evidence type="ECO:0000256" key="13">
    <source>
        <dbReference type="SAM" id="Phobius"/>
    </source>
</evidence>
<gene>
    <name evidence="14" type="ORF">A3D78_06570</name>
</gene>
<dbReference type="GO" id="GO:0006508">
    <property type="term" value="P:proteolysis"/>
    <property type="evidence" value="ECO:0007669"/>
    <property type="project" value="UniProtKB-KW"/>
</dbReference>
<evidence type="ECO:0000256" key="7">
    <source>
        <dbReference type="ARBA" id="ARBA00022723"/>
    </source>
</evidence>
<evidence type="ECO:0000256" key="2">
    <source>
        <dbReference type="ARBA" id="ARBA00004651"/>
    </source>
</evidence>
<evidence type="ECO:0008006" key="16">
    <source>
        <dbReference type="Google" id="ProtNLM"/>
    </source>
</evidence>
<protein>
    <recommendedName>
        <fullName evidence="16">Peptidase M50 domain-containing protein</fullName>
    </recommendedName>
</protein>
<evidence type="ECO:0000256" key="1">
    <source>
        <dbReference type="ARBA" id="ARBA00001947"/>
    </source>
</evidence>
<evidence type="ECO:0000256" key="12">
    <source>
        <dbReference type="ARBA" id="ARBA00023136"/>
    </source>
</evidence>
<accession>A0A1F5ZX42</accession>
<name>A0A1F5ZX42_9BACT</name>
<dbReference type="EMBL" id="MFJM01000051">
    <property type="protein sequence ID" value="OGG16914.1"/>
    <property type="molecule type" value="Genomic_DNA"/>
</dbReference>
<dbReference type="GO" id="GO:0008237">
    <property type="term" value="F:metallopeptidase activity"/>
    <property type="evidence" value="ECO:0007669"/>
    <property type="project" value="UniProtKB-KW"/>
</dbReference>
<dbReference type="GO" id="GO:0046872">
    <property type="term" value="F:metal ion binding"/>
    <property type="evidence" value="ECO:0007669"/>
    <property type="project" value="UniProtKB-KW"/>
</dbReference>
<feature type="transmembrane region" description="Helical" evidence="13">
    <location>
        <begin position="122"/>
        <end position="146"/>
    </location>
</feature>
<evidence type="ECO:0000313" key="15">
    <source>
        <dbReference type="Proteomes" id="UP000176253"/>
    </source>
</evidence>
<evidence type="ECO:0000256" key="3">
    <source>
        <dbReference type="ARBA" id="ARBA00007931"/>
    </source>
</evidence>
<evidence type="ECO:0000256" key="11">
    <source>
        <dbReference type="ARBA" id="ARBA00023049"/>
    </source>
</evidence>
<keyword evidence="12 13" id="KW-0472">Membrane</keyword>
<dbReference type="Proteomes" id="UP000176253">
    <property type="component" value="Unassembled WGS sequence"/>
</dbReference>
<feature type="transmembrane region" description="Helical" evidence="13">
    <location>
        <begin position="175"/>
        <end position="197"/>
    </location>
</feature>
<keyword evidence="11" id="KW-0482">Metalloprotease</keyword>
<proteinExistence type="inferred from homology"/>
<keyword evidence="9" id="KW-0862">Zinc</keyword>
<keyword evidence="8" id="KW-0378">Hydrolase</keyword>
<dbReference type="PANTHER" id="PTHR35864">
    <property type="entry name" value="ZINC METALLOPROTEASE MJ0611-RELATED"/>
    <property type="match status" value="1"/>
</dbReference>
<dbReference type="InterPro" id="IPR044537">
    <property type="entry name" value="Rip2-like"/>
</dbReference>
<feature type="transmembrane region" description="Helical" evidence="13">
    <location>
        <begin position="53"/>
        <end position="71"/>
    </location>
</feature>
<comment type="similarity">
    <text evidence="3">Belongs to the peptidase M50B family.</text>
</comment>
<evidence type="ECO:0000256" key="9">
    <source>
        <dbReference type="ARBA" id="ARBA00022833"/>
    </source>
</evidence>
<dbReference type="PANTHER" id="PTHR35864:SF1">
    <property type="entry name" value="ZINC METALLOPROTEASE YWHC-RELATED"/>
    <property type="match status" value="1"/>
</dbReference>
<evidence type="ECO:0000256" key="4">
    <source>
        <dbReference type="ARBA" id="ARBA00022475"/>
    </source>
</evidence>
<dbReference type="GO" id="GO:0005886">
    <property type="term" value="C:plasma membrane"/>
    <property type="evidence" value="ECO:0007669"/>
    <property type="project" value="UniProtKB-SubCell"/>
</dbReference>
<feature type="transmembrane region" description="Helical" evidence="13">
    <location>
        <begin position="91"/>
        <end position="115"/>
    </location>
</feature>
<keyword evidence="4" id="KW-1003">Cell membrane</keyword>
<organism evidence="14 15">
    <name type="scientific">Candidatus Gottesmanbacteria bacterium RIFCSPHIGHO2_02_FULL_39_14</name>
    <dbReference type="NCBI Taxonomy" id="1798383"/>
    <lineage>
        <taxon>Bacteria</taxon>
        <taxon>Candidatus Gottesmaniibacteriota</taxon>
    </lineage>
</organism>
<reference evidence="14 15" key="1">
    <citation type="journal article" date="2016" name="Nat. Commun.">
        <title>Thousands of microbial genomes shed light on interconnected biogeochemical processes in an aquifer system.</title>
        <authorList>
            <person name="Anantharaman K."/>
            <person name="Brown C.T."/>
            <person name="Hug L.A."/>
            <person name="Sharon I."/>
            <person name="Castelle C.J."/>
            <person name="Probst A.J."/>
            <person name="Thomas B.C."/>
            <person name="Singh A."/>
            <person name="Wilkins M.J."/>
            <person name="Karaoz U."/>
            <person name="Brodie E.L."/>
            <person name="Williams K.H."/>
            <person name="Hubbard S.S."/>
            <person name="Banfield J.F."/>
        </authorList>
    </citation>
    <scope>NUCLEOTIDE SEQUENCE [LARGE SCALE GENOMIC DNA]</scope>
</reference>
<keyword evidence="10 13" id="KW-1133">Transmembrane helix</keyword>
<dbReference type="CDD" id="cd06158">
    <property type="entry name" value="S2P-M50_like_1"/>
    <property type="match status" value="1"/>
</dbReference>
<sequence length="217" mass="24303">MLDLLFQNPLSFIIFAVLLLVVITIHEFSHALSADRLGDPTPKLSGRLTLNPFSHLDPIGTFLFLLAGFGWGKPVPFDPFNLKHPKKDAALISFAGPSSNLIMAVLASIFLRFLVNSPNITINFFVSDLFVSFIRINILLAVFNLIPVHPLDGFKVVAGLLPEKYYHDWLELERYGIIFLLLLIFPFFGSSPIFRIISPVMQFFLSFLVPSQLGGII</sequence>
<keyword evidence="7" id="KW-0479">Metal-binding</keyword>
<keyword evidence="6 13" id="KW-0812">Transmembrane</keyword>
<evidence type="ECO:0000313" key="14">
    <source>
        <dbReference type="EMBL" id="OGG16914.1"/>
    </source>
</evidence>
<evidence type="ECO:0000256" key="5">
    <source>
        <dbReference type="ARBA" id="ARBA00022670"/>
    </source>
</evidence>
<dbReference type="STRING" id="1798383.A3D78_06570"/>
<dbReference type="AlphaFoldDB" id="A0A1F5ZX42"/>
<evidence type="ECO:0000256" key="10">
    <source>
        <dbReference type="ARBA" id="ARBA00022989"/>
    </source>
</evidence>
<comment type="cofactor">
    <cofactor evidence="1">
        <name>Zn(2+)</name>
        <dbReference type="ChEBI" id="CHEBI:29105"/>
    </cofactor>
</comment>
<evidence type="ECO:0000256" key="6">
    <source>
        <dbReference type="ARBA" id="ARBA00022692"/>
    </source>
</evidence>